<protein>
    <submittedName>
        <fullName evidence="1">Uncharacterized protein</fullName>
    </submittedName>
</protein>
<organism evidence="1">
    <name type="scientific">Arundo donax</name>
    <name type="common">Giant reed</name>
    <name type="synonym">Donax arundinaceus</name>
    <dbReference type="NCBI Taxonomy" id="35708"/>
    <lineage>
        <taxon>Eukaryota</taxon>
        <taxon>Viridiplantae</taxon>
        <taxon>Streptophyta</taxon>
        <taxon>Embryophyta</taxon>
        <taxon>Tracheophyta</taxon>
        <taxon>Spermatophyta</taxon>
        <taxon>Magnoliopsida</taxon>
        <taxon>Liliopsida</taxon>
        <taxon>Poales</taxon>
        <taxon>Poaceae</taxon>
        <taxon>PACMAD clade</taxon>
        <taxon>Arundinoideae</taxon>
        <taxon>Arundineae</taxon>
        <taxon>Arundo</taxon>
    </lineage>
</organism>
<dbReference type="EMBL" id="GBRH01254411">
    <property type="protein sequence ID" value="JAD43484.1"/>
    <property type="molecule type" value="Transcribed_RNA"/>
</dbReference>
<accession>A0A0A8ZVT6</accession>
<name>A0A0A8ZVT6_ARUDO</name>
<reference evidence="1" key="2">
    <citation type="journal article" date="2015" name="Data Brief">
        <title>Shoot transcriptome of the giant reed, Arundo donax.</title>
        <authorList>
            <person name="Barrero R.A."/>
            <person name="Guerrero F.D."/>
            <person name="Moolhuijzen P."/>
            <person name="Goolsby J.A."/>
            <person name="Tidwell J."/>
            <person name="Bellgard S.E."/>
            <person name="Bellgard M.I."/>
        </authorList>
    </citation>
    <scope>NUCLEOTIDE SEQUENCE</scope>
    <source>
        <tissue evidence="1">Shoot tissue taken approximately 20 cm above the soil surface</tissue>
    </source>
</reference>
<reference evidence="1" key="1">
    <citation type="submission" date="2014-09" db="EMBL/GenBank/DDBJ databases">
        <authorList>
            <person name="Magalhaes I.L.F."/>
            <person name="Oliveira U."/>
            <person name="Santos F.R."/>
            <person name="Vidigal T.H.D.A."/>
            <person name="Brescovit A.D."/>
            <person name="Santos A.J."/>
        </authorList>
    </citation>
    <scope>NUCLEOTIDE SEQUENCE</scope>
    <source>
        <tissue evidence="1">Shoot tissue taken approximately 20 cm above the soil surface</tissue>
    </source>
</reference>
<evidence type="ECO:0000313" key="1">
    <source>
        <dbReference type="EMBL" id="JAD43484.1"/>
    </source>
</evidence>
<sequence length="15" mass="1692">MVWAHTTQALRSSCT</sequence>
<proteinExistence type="predicted"/>